<dbReference type="RefSeq" id="WP_177206229.1">
    <property type="nucleotide sequence ID" value="NZ_FORI01000007.1"/>
</dbReference>
<reference evidence="2" key="1">
    <citation type="submission" date="2016-10" db="EMBL/GenBank/DDBJ databases">
        <authorList>
            <person name="Varghese N."/>
            <person name="Submissions S."/>
        </authorList>
    </citation>
    <scope>NUCLEOTIDE SEQUENCE [LARGE SCALE GENOMIC DNA]</scope>
    <source>
        <strain evidence="2">XBD1002</strain>
    </source>
</reference>
<evidence type="ECO:0000313" key="2">
    <source>
        <dbReference type="Proteomes" id="UP000182737"/>
    </source>
</evidence>
<name>A0A1I3LM45_9SPIR</name>
<protein>
    <submittedName>
        <fullName evidence="1">Uncharacterized protein</fullName>
    </submittedName>
</protein>
<accession>A0A1I3LM45</accession>
<dbReference type="EMBL" id="FORI01000007">
    <property type="protein sequence ID" value="SFI85546.1"/>
    <property type="molecule type" value="Genomic_DNA"/>
</dbReference>
<gene>
    <name evidence="1" type="ORF">SAMN04487775_10759</name>
</gene>
<organism evidence="1 2">
    <name type="scientific">Treponema bryantii</name>
    <dbReference type="NCBI Taxonomy" id="163"/>
    <lineage>
        <taxon>Bacteria</taxon>
        <taxon>Pseudomonadati</taxon>
        <taxon>Spirochaetota</taxon>
        <taxon>Spirochaetia</taxon>
        <taxon>Spirochaetales</taxon>
        <taxon>Treponemataceae</taxon>
        <taxon>Treponema</taxon>
    </lineage>
</organism>
<keyword evidence="2" id="KW-1185">Reference proteome</keyword>
<dbReference type="AlphaFoldDB" id="A0A1I3LM45"/>
<dbReference type="Proteomes" id="UP000182737">
    <property type="component" value="Unassembled WGS sequence"/>
</dbReference>
<evidence type="ECO:0000313" key="1">
    <source>
        <dbReference type="EMBL" id="SFI85546.1"/>
    </source>
</evidence>
<proteinExistence type="predicted"/>
<sequence>MNFCSFNHGKNPAAASGTFATAVEHGVLSEQCKWSNGLLRAVGTGGEDGGYSREYDCEDYDDYYDSETRAARGERDYFSDDPSDDYNSYYAQVADDAMMGDRDAMDEMYGEFGEGEW</sequence>